<proteinExistence type="inferred from homology"/>
<dbReference type="Gene3D" id="3.10.20.90">
    <property type="entry name" value="Phosphatidylinositol 3-kinase Catalytic Subunit, Chain A, domain 1"/>
    <property type="match status" value="1"/>
</dbReference>
<reference evidence="5" key="1">
    <citation type="submission" date="2015-12" db="EMBL/GenBank/DDBJ databases">
        <title>De novo transcriptome assembly of four potential Pierce s Disease insect vectors from Arizona vineyards.</title>
        <authorList>
            <person name="Tassone E.E."/>
        </authorList>
    </citation>
    <scope>NUCLEOTIDE SEQUENCE</scope>
</reference>
<dbReference type="InterPro" id="IPR036065">
    <property type="entry name" value="BolA-like_sf"/>
</dbReference>
<feature type="region of interest" description="Disordered" evidence="3">
    <location>
        <begin position="145"/>
        <end position="165"/>
    </location>
</feature>
<feature type="transmembrane region" description="Helical" evidence="4">
    <location>
        <begin position="12"/>
        <end position="29"/>
    </location>
</feature>
<dbReference type="SUPFAM" id="SSF82657">
    <property type="entry name" value="BolA-like"/>
    <property type="match status" value="1"/>
</dbReference>
<dbReference type="PANTHER" id="PTHR46229:SF2">
    <property type="entry name" value="BOLA-LIKE PROTEIN 1"/>
    <property type="match status" value="1"/>
</dbReference>
<dbReference type="GO" id="GO:0005739">
    <property type="term" value="C:mitochondrion"/>
    <property type="evidence" value="ECO:0007669"/>
    <property type="project" value="TreeGrafter"/>
</dbReference>
<keyword evidence="4" id="KW-0812">Transmembrane</keyword>
<organism evidence="5">
    <name type="scientific">Clastoptera arizonana</name>
    <name type="common">Arizona spittle bug</name>
    <dbReference type="NCBI Taxonomy" id="38151"/>
    <lineage>
        <taxon>Eukaryota</taxon>
        <taxon>Metazoa</taxon>
        <taxon>Ecdysozoa</taxon>
        <taxon>Arthropoda</taxon>
        <taxon>Hexapoda</taxon>
        <taxon>Insecta</taxon>
        <taxon>Pterygota</taxon>
        <taxon>Neoptera</taxon>
        <taxon>Paraneoptera</taxon>
        <taxon>Hemiptera</taxon>
        <taxon>Auchenorrhyncha</taxon>
        <taxon>Cercopoidea</taxon>
        <taxon>Clastopteridae</taxon>
        <taxon>Clastoptera</taxon>
    </lineage>
</organism>
<evidence type="ECO:0000256" key="4">
    <source>
        <dbReference type="SAM" id="Phobius"/>
    </source>
</evidence>
<keyword evidence="4" id="KW-1133">Transmembrane helix</keyword>
<name>A0A1B6C399_9HEMI</name>
<gene>
    <name evidence="5" type="ORF">g.1378</name>
</gene>
<dbReference type="InterPro" id="IPR050961">
    <property type="entry name" value="BolA/IbaG_stress_morph_reg"/>
</dbReference>
<accession>A0A1B6C399</accession>
<dbReference type="EMBL" id="GEDC01029307">
    <property type="protein sequence ID" value="JAS07991.1"/>
    <property type="molecule type" value="Transcribed_RNA"/>
</dbReference>
<dbReference type="AlphaFoldDB" id="A0A1B6C399"/>
<evidence type="ECO:0000256" key="1">
    <source>
        <dbReference type="ARBA" id="ARBA00005578"/>
    </source>
</evidence>
<keyword evidence="4" id="KW-0472">Membrane</keyword>
<feature type="non-terminal residue" evidence="5">
    <location>
        <position position="1"/>
    </location>
</feature>
<dbReference type="Pfam" id="PF01722">
    <property type="entry name" value="BolA"/>
    <property type="match status" value="1"/>
</dbReference>
<comment type="similarity">
    <text evidence="1 2">Belongs to the BolA/IbaG family.</text>
</comment>
<evidence type="ECO:0000256" key="3">
    <source>
        <dbReference type="SAM" id="MobiDB-lite"/>
    </source>
</evidence>
<evidence type="ECO:0008006" key="6">
    <source>
        <dbReference type="Google" id="ProtNLM"/>
    </source>
</evidence>
<evidence type="ECO:0000256" key="2">
    <source>
        <dbReference type="RuleBase" id="RU003860"/>
    </source>
</evidence>
<evidence type="ECO:0000313" key="5">
    <source>
        <dbReference type="EMBL" id="JAS07991.1"/>
    </source>
</evidence>
<dbReference type="PANTHER" id="PTHR46229">
    <property type="entry name" value="BOLA TRANSCRIPTION REGULATOR"/>
    <property type="match status" value="1"/>
</dbReference>
<dbReference type="InterPro" id="IPR002634">
    <property type="entry name" value="BolA"/>
</dbReference>
<protein>
    <recommendedName>
        <fullName evidence="6">BolA-like protein</fullName>
    </recommendedName>
</protein>
<sequence>SILVHPTMCLKLLKWNFIVILILTSAAGYPSETKEMFKKLTEEYARDIAEGGGGYGMSDEDRGIVETSMRSKLIEKLKPTYLDVINESMLHYAPKGAESHFKVVIVSDAFIGKSLLERHRMINEIVAKELKENVHALSITARSPEEWEKNPRVGGSSRERYTCVG</sequence>